<gene>
    <name evidence="1" type="ORF">DPEC_G00250140</name>
</gene>
<sequence length="1649" mass="185947">MSFRICSDSLFGLSVELLLRYFEVALEVQKAWIERTFQKRECIQIVPSKEPNRCCCGQAVNQHVAVLPGATTRAAAESGQNEQVEVSKERWSVLKHTQASSTDAYGVIEFQGGGQVNKAMYIRVAYDSKPDHLLHLMVKDWQLELPTLLISVHGGLQNFELQPKLKQVFGKGLIQAAVTTGAWILTGGVSTGVIRHVGDALKDHSSRSRGRVCAIGIAPWGIVENKEDLIGRDVTRPYQTMSNPMSKLSVLNNSHSHFILADNGTQGKYGAEVRLRRQLEKHISLQKINTRLGQGVPLVCLILEGGPNVISIVLESLREDPPVPVVVCDGSGRASDILSFAHRYSEDDGLVNDSVKDQLLVTIQKTFNYNRSQAQQIFNMVLECMKKRSLITVFRMGSEGRQDIEMSILTALLKGTNASAPDQLSLALAWNRVDIARSQIFVYGHHWPMGGSSANSLATSGGGCQDKSKSPTAARASGGGMGKKARGKKGKGGKFKPDAPEETDPRKLELRNWVNSLEQAMMDALVLDRVDFVKLLIENGVNIHHFLTIPRLEELYNTRLGPTNTLHFVVRDVKKGNLPPDYQITLIDIGLVLEFLMGGAYRCNYTRKQFRTLYNNLYGLKRPKALKMLGLEDDEPRGKGKKKGKKKKEEEIDIDMDDPEVCRFQYPFHELMVWAVLMKRQKMALFLWKRGEEAMAKALVACKLYKAMAHESSQSELVDDIFQDLENHSKEFGQLAYELLDQSYKHDEQVAMKLLTYQLKNWSNSTCLKLAVAAKHRDFIAHTCSQMLLTDMWMGCLRMGKSNGFKVILGIIFPPSILLMDFRLAEEGTFQVPTENEEAKDKDDDNKTKECNVDALSKKGDEEESAVKKRRIPIGRKIYEFYNTPFTKFWFNTISYLAYLCLYNYIILVKMERWPSLQEWIVISYIITLGMEKVRQILMSEPGKLKQKINVWAEEYWNITDAAAIFTFLLGLMLRLQNEPLMGIGRVIYCVDIIFWYIRVLDIFGVNKYLGPYVMMIGKMMIDMLYFVVIMLVVLMSFGVARQAILHPDEIPTWRLARNIFYMPYWMIYGEVFADSIDPPCGDNLYDEDGKKLPPCIPGAWLTPAIMACYLLVANILLVNLLIAVFNNTFLEVKSISNQIWKFQRYQLIMKFHDRPLLPPPLIIFSHIYIVLKRICCRCRRRHEGEQEDRDNKGLQLILNAEELKALYEFEEQCVEEYFREKEDETLSSNNERIRVTSERVENMSMRLEEVNEREHSMKATMQTVDLRLGQLEEFSGRMMNALEKLAGVDHVDLVRTRSGGSTSCDPSSLLRRSSIYSSDGYSLYRYHLDMGDDTRSEAGDTKSPERHGSVRKTGERRESVSTATPVKEYGSTLQVGRPRDRMCPSSSVDILISPCDTEMEAQGQAPDESSLELNHEASMDAALEKAGVALEKIKLEAAASYPLDRARSMQFHPTETQRTSPTLRPRSRSAMVCRPANNGDRGATWALGINHSLPGEGGPIRSPTVSRWTARSERRVHPCPFGHVPVVSMGTGIPTSTSATDKAEFSEVAIGGERPALGWQSRPQNRQDGAEDKQEVEDEDTAIDLVLVGEDMMYPSLRSKSLNTKPGKVKTGEKSAGRPKSAGSVKDLAVMFGGALEPDEELEKEKLL</sequence>
<evidence type="ECO:0000313" key="2">
    <source>
        <dbReference type="Proteomes" id="UP001157502"/>
    </source>
</evidence>
<name>A0ACC2FT51_DALPE</name>
<dbReference type="EMBL" id="CM055749">
    <property type="protein sequence ID" value="KAJ7994501.1"/>
    <property type="molecule type" value="Genomic_DNA"/>
</dbReference>
<dbReference type="Proteomes" id="UP001157502">
    <property type="component" value="Chromosome 22"/>
</dbReference>
<keyword evidence="2" id="KW-1185">Reference proteome</keyword>
<comment type="caution">
    <text evidence="1">The sequence shown here is derived from an EMBL/GenBank/DDBJ whole genome shotgun (WGS) entry which is preliminary data.</text>
</comment>
<evidence type="ECO:0000313" key="1">
    <source>
        <dbReference type="EMBL" id="KAJ7994501.1"/>
    </source>
</evidence>
<accession>A0ACC2FT51</accession>
<reference evidence="1" key="1">
    <citation type="submission" date="2021-05" db="EMBL/GenBank/DDBJ databases">
        <authorList>
            <person name="Pan Q."/>
            <person name="Jouanno E."/>
            <person name="Zahm M."/>
            <person name="Klopp C."/>
            <person name="Cabau C."/>
            <person name="Louis A."/>
            <person name="Berthelot C."/>
            <person name="Parey E."/>
            <person name="Roest Crollius H."/>
            <person name="Montfort J."/>
            <person name="Robinson-Rechavi M."/>
            <person name="Bouchez O."/>
            <person name="Lampietro C."/>
            <person name="Lopez Roques C."/>
            <person name="Donnadieu C."/>
            <person name="Postlethwait J."/>
            <person name="Bobe J."/>
            <person name="Dillon D."/>
            <person name="Chandos A."/>
            <person name="von Hippel F."/>
            <person name="Guiguen Y."/>
        </authorList>
    </citation>
    <scope>NUCLEOTIDE SEQUENCE</scope>
    <source>
        <strain evidence="1">YG-Jan2019</strain>
    </source>
</reference>
<proteinExistence type="predicted"/>
<protein>
    <submittedName>
        <fullName evidence="1">Uncharacterized protein</fullName>
    </submittedName>
</protein>
<organism evidence="1 2">
    <name type="scientific">Dallia pectoralis</name>
    <name type="common">Alaska blackfish</name>
    <dbReference type="NCBI Taxonomy" id="75939"/>
    <lineage>
        <taxon>Eukaryota</taxon>
        <taxon>Metazoa</taxon>
        <taxon>Chordata</taxon>
        <taxon>Craniata</taxon>
        <taxon>Vertebrata</taxon>
        <taxon>Euteleostomi</taxon>
        <taxon>Actinopterygii</taxon>
        <taxon>Neopterygii</taxon>
        <taxon>Teleostei</taxon>
        <taxon>Protacanthopterygii</taxon>
        <taxon>Esociformes</taxon>
        <taxon>Umbridae</taxon>
        <taxon>Dallia</taxon>
    </lineage>
</organism>